<dbReference type="AlphaFoldDB" id="A0AAF0TTN3"/>
<dbReference type="InterPro" id="IPR043128">
    <property type="entry name" value="Rev_trsase/Diguanyl_cyclase"/>
</dbReference>
<accession>A0AAF0TTN3</accession>
<dbReference type="Pfam" id="PF00078">
    <property type="entry name" value="RVT_1"/>
    <property type="match status" value="1"/>
</dbReference>
<dbReference type="SUPFAM" id="SSF56672">
    <property type="entry name" value="DNA/RNA polymerases"/>
    <property type="match status" value="1"/>
</dbReference>
<evidence type="ECO:0000313" key="3">
    <source>
        <dbReference type="Proteomes" id="UP001234989"/>
    </source>
</evidence>
<sequence>MYAFLGRLEVERLDAIVTGTISVSHQLVYALFDPGSTFSYVSTYYATQLDLSYEPMYVPILVATSTGDSLVVDQCQHSPLELVPVVKGFADVFPTDLLGLQRDRKIDFGIDIEPGTQPVSFQPYRMAPIELRDIKEKFKDLFGKGFIRPSVSYLGAHVLSVKKKDGTLCMCINYRKLDKGSGDIPKTTFRTRYDHYEFLVMSFELTNYSTTFIELMNRVFRPYLDSFVKVVIDDILVYFGSRKQHEQHLRIVLHTSREKWLYEKFTKCEFFLESVAFLGHIVSKNDIMVDMVKIEAVHGWAKPTSTNAFCSFVGLSSYYRRFVEGVFFYYNTLE</sequence>
<dbReference type="Gene3D" id="3.30.70.270">
    <property type="match status" value="2"/>
</dbReference>
<dbReference type="InterPro" id="IPR053134">
    <property type="entry name" value="RNA-dir_DNA_polymerase"/>
</dbReference>
<evidence type="ECO:0000259" key="1">
    <source>
        <dbReference type="Pfam" id="PF00078"/>
    </source>
</evidence>
<dbReference type="InterPro" id="IPR000477">
    <property type="entry name" value="RT_dom"/>
</dbReference>
<organism evidence="2 3">
    <name type="scientific">Solanum verrucosum</name>
    <dbReference type="NCBI Taxonomy" id="315347"/>
    <lineage>
        <taxon>Eukaryota</taxon>
        <taxon>Viridiplantae</taxon>
        <taxon>Streptophyta</taxon>
        <taxon>Embryophyta</taxon>
        <taxon>Tracheophyta</taxon>
        <taxon>Spermatophyta</taxon>
        <taxon>Magnoliopsida</taxon>
        <taxon>eudicotyledons</taxon>
        <taxon>Gunneridae</taxon>
        <taxon>Pentapetalae</taxon>
        <taxon>asterids</taxon>
        <taxon>lamiids</taxon>
        <taxon>Solanales</taxon>
        <taxon>Solanaceae</taxon>
        <taxon>Solanoideae</taxon>
        <taxon>Solaneae</taxon>
        <taxon>Solanum</taxon>
    </lineage>
</organism>
<evidence type="ECO:0000313" key="2">
    <source>
        <dbReference type="EMBL" id="WMV24983.1"/>
    </source>
</evidence>
<dbReference type="Proteomes" id="UP001234989">
    <property type="component" value="Chromosome 4"/>
</dbReference>
<gene>
    <name evidence="2" type="ORF">MTR67_018368</name>
</gene>
<reference evidence="2" key="1">
    <citation type="submission" date="2023-08" db="EMBL/GenBank/DDBJ databases">
        <title>A de novo genome assembly of Solanum verrucosum Schlechtendal, a Mexican diploid species geographically isolated from the other diploid A-genome species in potato relatives.</title>
        <authorList>
            <person name="Hosaka K."/>
        </authorList>
    </citation>
    <scope>NUCLEOTIDE SEQUENCE</scope>
    <source>
        <tissue evidence="2">Young leaves</tissue>
    </source>
</reference>
<dbReference type="InterPro" id="IPR043502">
    <property type="entry name" value="DNA/RNA_pol_sf"/>
</dbReference>
<keyword evidence="3" id="KW-1185">Reference proteome</keyword>
<dbReference type="CDD" id="cd01647">
    <property type="entry name" value="RT_LTR"/>
    <property type="match status" value="1"/>
</dbReference>
<protein>
    <recommendedName>
        <fullName evidence="1">Reverse transcriptase domain-containing protein</fullName>
    </recommendedName>
</protein>
<proteinExistence type="predicted"/>
<dbReference type="PANTHER" id="PTHR24559:SF444">
    <property type="entry name" value="REVERSE TRANSCRIPTASE DOMAIN-CONTAINING PROTEIN"/>
    <property type="match status" value="1"/>
</dbReference>
<name>A0AAF0TTN3_SOLVR</name>
<dbReference type="Pfam" id="PF08284">
    <property type="entry name" value="RVP_2"/>
    <property type="match status" value="1"/>
</dbReference>
<dbReference type="PANTHER" id="PTHR24559">
    <property type="entry name" value="TRANSPOSON TY3-I GAG-POL POLYPROTEIN"/>
    <property type="match status" value="1"/>
</dbReference>
<feature type="domain" description="Reverse transcriptase" evidence="1">
    <location>
        <begin position="190"/>
        <end position="281"/>
    </location>
</feature>
<dbReference type="Gene3D" id="3.10.10.10">
    <property type="entry name" value="HIV Type 1 Reverse Transcriptase, subunit A, domain 1"/>
    <property type="match status" value="2"/>
</dbReference>
<dbReference type="EMBL" id="CP133615">
    <property type="protein sequence ID" value="WMV24983.1"/>
    <property type="molecule type" value="Genomic_DNA"/>
</dbReference>